<organism evidence="8 9">
    <name type="scientific">Aspergillus violaceofuscus (strain CBS 115571)</name>
    <dbReference type="NCBI Taxonomy" id="1450538"/>
    <lineage>
        <taxon>Eukaryota</taxon>
        <taxon>Fungi</taxon>
        <taxon>Dikarya</taxon>
        <taxon>Ascomycota</taxon>
        <taxon>Pezizomycotina</taxon>
        <taxon>Eurotiomycetes</taxon>
        <taxon>Eurotiomycetidae</taxon>
        <taxon>Eurotiales</taxon>
        <taxon>Aspergillaceae</taxon>
        <taxon>Aspergillus</taxon>
    </lineage>
</organism>
<feature type="repeat" description="WD" evidence="5">
    <location>
        <begin position="184"/>
        <end position="228"/>
    </location>
</feature>
<sequence>MLSECFIASTAASGKTPASASLRDVGICVHEFQPTLNLRSTFKKSSTAANCLAVSPSHVFAAQSEKAIVHVYSREKGNQEATVPFPERIRSIALAGGKNGDVVVLGTEGGRLILWETCTGRQIATTASHLRPVTSLVVDPTSNFILSGSSDASIHVWSLVDLLSFTKPPSGRDRQAPNSPIRTFSNHRAAITSIAVGHSVGRYNIAVSIAEDSTAIAWDYRTGRLLRTFLLSGNATCLTLDPVDRAFYVGYADGSIQSVDFYKNQSIQHPLHDPSLHSTPVQPSAEDRWAPPSADSGAAHTLTLSYDGMTLLSGHQNGKVLSWNVGRKKYASTVADYTHPITNLIMLPPTGLSYPSLDLTRMSHTIVKPRYDHTLSESSQPAGTVPADYTFSTHLFPSTSSTSRPNQFTSAFTHAYFPESMLEEGLAELAAFDRGSSTGSNSGITDEEAFAKDAQIAQLEGDLAVLKKKASIHATARQSTTDEVTQLRADVAHLHDYINELHGKQAQAQREKIRRQARKEERETRRREAWFAAEKKGRKGDAVLKKMDAEDTVMTSDTDDQSSDEQ</sequence>
<name>A0A2V5GZZ3_ASPV1</name>
<comment type="similarity">
    <text evidence="2 6">Belongs to the WD repeat IPI3/WDR18 family.</text>
</comment>
<accession>A0A2V5GZZ3</accession>
<dbReference type="FunFam" id="2.130.10.10:FF:000929">
    <property type="entry name" value="Ribosomal assembly complex component Ipi3"/>
    <property type="match status" value="1"/>
</dbReference>
<dbReference type="InterPro" id="IPR015943">
    <property type="entry name" value="WD40/YVTN_repeat-like_dom_sf"/>
</dbReference>
<keyword evidence="6" id="KW-0539">Nucleus</keyword>
<dbReference type="SUPFAM" id="SSF50978">
    <property type="entry name" value="WD40 repeat-like"/>
    <property type="match status" value="1"/>
</dbReference>
<dbReference type="Proteomes" id="UP000249829">
    <property type="component" value="Unassembled WGS sequence"/>
</dbReference>
<keyword evidence="3 5" id="KW-0853">WD repeat</keyword>
<dbReference type="FunFam" id="2.130.10.10:FF:000982">
    <property type="entry name" value="Ribosomal assembly complex component Ipi3"/>
    <property type="match status" value="1"/>
</dbReference>
<dbReference type="GO" id="GO:0005656">
    <property type="term" value="C:nuclear pre-replicative complex"/>
    <property type="evidence" value="ECO:0007669"/>
    <property type="project" value="TreeGrafter"/>
</dbReference>
<protein>
    <recommendedName>
        <fullName evidence="6">Pre-rRNA-processing protein IPI3</fullName>
    </recommendedName>
</protein>
<evidence type="ECO:0000256" key="1">
    <source>
        <dbReference type="ARBA" id="ARBA00002355"/>
    </source>
</evidence>
<evidence type="ECO:0000256" key="6">
    <source>
        <dbReference type="RuleBase" id="RU369067"/>
    </source>
</evidence>
<evidence type="ECO:0000256" key="4">
    <source>
        <dbReference type="ARBA" id="ARBA00022737"/>
    </source>
</evidence>
<reference evidence="8 9" key="1">
    <citation type="submission" date="2018-02" db="EMBL/GenBank/DDBJ databases">
        <title>The genomes of Aspergillus section Nigri reveals drivers in fungal speciation.</title>
        <authorList>
            <consortium name="DOE Joint Genome Institute"/>
            <person name="Vesth T.C."/>
            <person name="Nybo J."/>
            <person name="Theobald S."/>
            <person name="Brandl J."/>
            <person name="Frisvad J.C."/>
            <person name="Nielsen K.F."/>
            <person name="Lyhne E.K."/>
            <person name="Kogle M.E."/>
            <person name="Kuo A."/>
            <person name="Riley R."/>
            <person name="Clum A."/>
            <person name="Nolan M."/>
            <person name="Lipzen A."/>
            <person name="Salamov A."/>
            <person name="Henrissat B."/>
            <person name="Wiebenga A."/>
            <person name="De vries R.P."/>
            <person name="Grigoriev I.V."/>
            <person name="Mortensen U.H."/>
            <person name="Andersen M.R."/>
            <person name="Baker S.E."/>
        </authorList>
    </citation>
    <scope>NUCLEOTIDE SEQUENCE [LARGE SCALE GENOMIC DNA]</scope>
    <source>
        <strain evidence="8 9">CBS 115571</strain>
    </source>
</reference>
<feature type="compositionally biased region" description="Acidic residues" evidence="7">
    <location>
        <begin position="557"/>
        <end position="566"/>
    </location>
</feature>
<dbReference type="STRING" id="1450538.A0A2V5GZZ3"/>
<dbReference type="Pfam" id="PF00400">
    <property type="entry name" value="WD40"/>
    <property type="match status" value="1"/>
</dbReference>
<dbReference type="SMART" id="SM00320">
    <property type="entry name" value="WD40"/>
    <property type="match status" value="6"/>
</dbReference>
<feature type="region of interest" description="Disordered" evidence="7">
    <location>
        <begin position="272"/>
        <end position="295"/>
    </location>
</feature>
<dbReference type="GO" id="GO:0006261">
    <property type="term" value="P:DNA-templated DNA replication"/>
    <property type="evidence" value="ECO:0007669"/>
    <property type="project" value="TreeGrafter"/>
</dbReference>
<dbReference type="PANTHER" id="PTHR18763">
    <property type="entry name" value="WD-REPEAT PROTEIN 18"/>
    <property type="match status" value="1"/>
</dbReference>
<comment type="function">
    <text evidence="1 6">Component of the RIX1 complex required for processing of ITS2 sequences from 35S pre-rRNA.</text>
</comment>
<dbReference type="AlphaFoldDB" id="A0A2V5GZZ3"/>
<dbReference type="OMA" id="VTNLHML"/>
<evidence type="ECO:0000256" key="2">
    <source>
        <dbReference type="ARBA" id="ARBA00010143"/>
    </source>
</evidence>
<comment type="subcellular location">
    <subcellularLocation>
        <location evidence="6">Nucleus</location>
    </subcellularLocation>
</comment>
<feature type="compositionally biased region" description="Basic and acidic residues" evidence="7">
    <location>
        <begin position="518"/>
        <end position="549"/>
    </location>
</feature>
<dbReference type="EMBL" id="KZ825160">
    <property type="protein sequence ID" value="PYI17118.1"/>
    <property type="molecule type" value="Genomic_DNA"/>
</dbReference>
<evidence type="ECO:0000313" key="9">
    <source>
        <dbReference type="Proteomes" id="UP000249829"/>
    </source>
</evidence>
<evidence type="ECO:0000256" key="7">
    <source>
        <dbReference type="SAM" id="MobiDB-lite"/>
    </source>
</evidence>
<keyword evidence="9" id="KW-1185">Reference proteome</keyword>
<keyword evidence="4" id="KW-0677">Repeat</keyword>
<evidence type="ECO:0000256" key="3">
    <source>
        <dbReference type="ARBA" id="ARBA00022574"/>
    </source>
</evidence>
<dbReference type="InterPro" id="IPR001680">
    <property type="entry name" value="WD40_rpt"/>
</dbReference>
<dbReference type="InterPro" id="IPR045227">
    <property type="entry name" value="WDR18/Ipi3/RID3"/>
</dbReference>
<comment type="subunit">
    <text evidence="6">Component of the RIX1 complex, composed of IPI1, RIX1/IPI2 and IPI3 in a 1:2:2 stoichiometry. The complex interacts (via RIX1) with MDN1 (via its hexameric AAA ATPase ring) and the pre-60S ribosome particles.</text>
</comment>
<dbReference type="PROSITE" id="PS50082">
    <property type="entry name" value="WD_REPEATS_2"/>
    <property type="match status" value="2"/>
</dbReference>
<evidence type="ECO:0000256" key="5">
    <source>
        <dbReference type="PROSITE-ProRule" id="PRU00221"/>
    </source>
</evidence>
<evidence type="ECO:0000313" key="8">
    <source>
        <dbReference type="EMBL" id="PYI17118.1"/>
    </source>
</evidence>
<dbReference type="GO" id="GO:0120330">
    <property type="term" value="C:rixosome complex"/>
    <property type="evidence" value="ECO:0007669"/>
    <property type="project" value="UniProtKB-UniRule"/>
</dbReference>
<dbReference type="Gene3D" id="2.130.10.10">
    <property type="entry name" value="YVTN repeat-like/Quinoprotein amine dehydrogenase"/>
    <property type="match status" value="2"/>
</dbReference>
<proteinExistence type="inferred from homology"/>
<dbReference type="PROSITE" id="PS50294">
    <property type="entry name" value="WD_REPEATS_REGION"/>
    <property type="match status" value="1"/>
</dbReference>
<gene>
    <name evidence="8" type="ORF">BO99DRAFT_444912</name>
</gene>
<feature type="region of interest" description="Disordered" evidence="7">
    <location>
        <begin position="505"/>
        <end position="566"/>
    </location>
</feature>
<dbReference type="GO" id="GO:0006364">
    <property type="term" value="P:rRNA processing"/>
    <property type="evidence" value="ECO:0007669"/>
    <property type="project" value="UniProtKB-UniRule"/>
</dbReference>
<dbReference type="InterPro" id="IPR036322">
    <property type="entry name" value="WD40_repeat_dom_sf"/>
</dbReference>
<feature type="repeat" description="WD" evidence="5">
    <location>
        <begin position="126"/>
        <end position="159"/>
    </location>
</feature>
<keyword evidence="6" id="KW-0698">rRNA processing</keyword>
<dbReference type="PANTHER" id="PTHR18763:SF0">
    <property type="entry name" value="WD REPEAT-CONTAINING PROTEIN 18"/>
    <property type="match status" value="1"/>
</dbReference>